<dbReference type="SMART" id="SM00254">
    <property type="entry name" value="ShKT"/>
    <property type="match status" value="2"/>
</dbReference>
<dbReference type="PANTHER" id="PTHR46219:SF5">
    <property type="entry name" value="SHKT DOMAIN-CONTAINING PROTEIN"/>
    <property type="match status" value="1"/>
</dbReference>
<evidence type="ECO:0000313" key="5">
    <source>
        <dbReference type="EMBL" id="EAU89512.2"/>
    </source>
</evidence>
<dbReference type="GeneID" id="6008835"/>
<dbReference type="InParanoid" id="A8NBZ3"/>
<feature type="domain" description="ShKT" evidence="4">
    <location>
        <begin position="85"/>
        <end position="120"/>
    </location>
</feature>
<dbReference type="VEuPathDB" id="FungiDB:CC1G_07738"/>
<feature type="signal peptide" evidence="3">
    <location>
        <begin position="1"/>
        <end position="22"/>
    </location>
</feature>
<protein>
    <recommendedName>
        <fullName evidence="4">ShKT domain-containing protein</fullName>
    </recommendedName>
</protein>
<dbReference type="PROSITE" id="PS51670">
    <property type="entry name" value="SHKT"/>
    <property type="match status" value="1"/>
</dbReference>
<dbReference type="KEGG" id="cci:CC1G_07738"/>
<keyword evidence="2" id="KW-1015">Disulfide bond</keyword>
<proteinExistence type="predicted"/>
<dbReference type="OrthoDB" id="5863778at2759"/>
<dbReference type="Gene3D" id="1.10.10.1940">
    <property type="match status" value="2"/>
</dbReference>
<dbReference type="HOGENOM" id="CLU_1547495_0_0_1"/>
<dbReference type="Pfam" id="PF01549">
    <property type="entry name" value="ShK"/>
    <property type="match status" value="2"/>
</dbReference>
<dbReference type="eggNOG" id="ENOG502SSZ5">
    <property type="taxonomic scope" value="Eukaryota"/>
</dbReference>
<dbReference type="FunFam" id="1.10.10.1940:FF:000002">
    <property type="entry name" value="PHAryngeal gland Toxin-related"/>
    <property type="match status" value="1"/>
</dbReference>
<keyword evidence="6" id="KW-1185">Reference proteome</keyword>
<evidence type="ECO:0000256" key="2">
    <source>
        <dbReference type="ARBA" id="ARBA00023157"/>
    </source>
</evidence>
<dbReference type="STRING" id="240176.A8NBZ3"/>
<sequence length="173" mass="17989">MKLLHALSFFGILSSLSSPVLTFPVAVDLGFRQATCTDISPDCRAREAFCTHTAYAPIMHVQCPVTCGTCSSTVGPPAPTSSPACIDNDPAECQARANLCNNSLYYTLMKTQCPKTCGHCAPLESTTPSSSSSTASNTPTAAAVTGLGFCKDLASSEGCGERQTSFALNSFDG</sequence>
<evidence type="ECO:0000256" key="3">
    <source>
        <dbReference type="SAM" id="SignalP"/>
    </source>
</evidence>
<reference evidence="5 6" key="1">
    <citation type="journal article" date="2010" name="Proc. Natl. Acad. Sci. U.S.A.">
        <title>Insights into evolution of multicellular fungi from the assembled chromosomes of the mushroom Coprinopsis cinerea (Coprinus cinereus).</title>
        <authorList>
            <person name="Stajich J.E."/>
            <person name="Wilke S.K."/>
            <person name="Ahren D."/>
            <person name="Au C.H."/>
            <person name="Birren B.W."/>
            <person name="Borodovsky M."/>
            <person name="Burns C."/>
            <person name="Canback B."/>
            <person name="Casselton L.A."/>
            <person name="Cheng C.K."/>
            <person name="Deng J."/>
            <person name="Dietrich F.S."/>
            <person name="Fargo D.C."/>
            <person name="Farman M.L."/>
            <person name="Gathman A.C."/>
            <person name="Goldberg J."/>
            <person name="Guigo R."/>
            <person name="Hoegger P.J."/>
            <person name="Hooker J.B."/>
            <person name="Huggins A."/>
            <person name="James T.Y."/>
            <person name="Kamada T."/>
            <person name="Kilaru S."/>
            <person name="Kodira C."/>
            <person name="Kues U."/>
            <person name="Kupfer D."/>
            <person name="Kwan H.S."/>
            <person name="Lomsadze A."/>
            <person name="Li W."/>
            <person name="Lilly W.W."/>
            <person name="Ma L.J."/>
            <person name="Mackey A.J."/>
            <person name="Manning G."/>
            <person name="Martin F."/>
            <person name="Muraguchi H."/>
            <person name="Natvig D.O."/>
            <person name="Palmerini H."/>
            <person name="Ramesh M.A."/>
            <person name="Rehmeyer C.J."/>
            <person name="Roe B.A."/>
            <person name="Shenoy N."/>
            <person name="Stanke M."/>
            <person name="Ter-Hovhannisyan V."/>
            <person name="Tunlid A."/>
            <person name="Velagapudi R."/>
            <person name="Vision T.J."/>
            <person name="Zeng Q."/>
            <person name="Zolan M.E."/>
            <person name="Pukkila P.J."/>
        </authorList>
    </citation>
    <scope>NUCLEOTIDE SEQUENCE [LARGE SCALE GENOMIC DNA]</scope>
    <source>
        <strain evidence="6">Okayama-7 / 130 / ATCC MYA-4618 / FGSC 9003</strain>
    </source>
</reference>
<gene>
    <name evidence="5" type="ORF">CC1G_07738</name>
</gene>
<evidence type="ECO:0000259" key="4">
    <source>
        <dbReference type="PROSITE" id="PS51670"/>
    </source>
</evidence>
<organism evidence="5 6">
    <name type="scientific">Coprinopsis cinerea (strain Okayama-7 / 130 / ATCC MYA-4618 / FGSC 9003)</name>
    <name type="common">Inky cap fungus</name>
    <name type="synonym">Hormographiella aspergillata</name>
    <dbReference type="NCBI Taxonomy" id="240176"/>
    <lineage>
        <taxon>Eukaryota</taxon>
        <taxon>Fungi</taxon>
        <taxon>Dikarya</taxon>
        <taxon>Basidiomycota</taxon>
        <taxon>Agaricomycotina</taxon>
        <taxon>Agaricomycetes</taxon>
        <taxon>Agaricomycetidae</taxon>
        <taxon>Agaricales</taxon>
        <taxon>Agaricineae</taxon>
        <taxon>Psathyrellaceae</taxon>
        <taxon>Coprinopsis</taxon>
    </lineage>
</organism>
<dbReference type="PANTHER" id="PTHR46219">
    <property type="entry name" value="PROTEIN CBG11138"/>
    <property type="match status" value="1"/>
</dbReference>
<feature type="chain" id="PRO_5002724151" description="ShKT domain-containing protein" evidence="3">
    <location>
        <begin position="23"/>
        <end position="173"/>
    </location>
</feature>
<evidence type="ECO:0000313" key="6">
    <source>
        <dbReference type="Proteomes" id="UP000001861"/>
    </source>
</evidence>
<accession>A8NBZ3</accession>
<dbReference type="InterPro" id="IPR003582">
    <property type="entry name" value="ShKT_dom"/>
</dbReference>
<dbReference type="OMA" id="YCATTCA"/>
<comment type="caution">
    <text evidence="5">The sequence shown here is derived from an EMBL/GenBank/DDBJ whole genome shotgun (WGS) entry which is preliminary data.</text>
</comment>
<keyword evidence="1 3" id="KW-0732">Signal</keyword>
<dbReference type="AlphaFoldDB" id="A8NBZ3"/>
<evidence type="ECO:0000256" key="1">
    <source>
        <dbReference type="ARBA" id="ARBA00022729"/>
    </source>
</evidence>
<name>A8NBZ3_COPC7</name>
<dbReference type="EMBL" id="AACS02000009">
    <property type="protein sequence ID" value="EAU89512.2"/>
    <property type="molecule type" value="Genomic_DNA"/>
</dbReference>
<dbReference type="RefSeq" id="XP_001832351.2">
    <property type="nucleotide sequence ID" value="XM_001832299.2"/>
</dbReference>
<dbReference type="Proteomes" id="UP000001861">
    <property type="component" value="Unassembled WGS sequence"/>
</dbReference>